<name>A0ABQ5N6M0_9CLOT</name>
<dbReference type="Pfam" id="PF12010">
    <property type="entry name" value="DUF3502"/>
    <property type="match status" value="1"/>
</dbReference>
<dbReference type="PANTHER" id="PTHR43649">
    <property type="entry name" value="ARABINOSE-BINDING PROTEIN-RELATED"/>
    <property type="match status" value="1"/>
</dbReference>
<dbReference type="InterPro" id="IPR006059">
    <property type="entry name" value="SBP"/>
</dbReference>
<organism evidence="3 4">
    <name type="scientific">Clostridium omnivorum</name>
    <dbReference type="NCBI Taxonomy" id="1604902"/>
    <lineage>
        <taxon>Bacteria</taxon>
        <taxon>Bacillati</taxon>
        <taxon>Bacillota</taxon>
        <taxon>Clostridia</taxon>
        <taxon>Eubacteriales</taxon>
        <taxon>Clostridiaceae</taxon>
        <taxon>Clostridium</taxon>
    </lineage>
</organism>
<sequence>MLKFKKLLALTLGAVIASSMVLTGCTKDKATSGQKDSNSKPVELVWYTIGTPQKDMEKVNEEINKYIKDKIGATVKIKQVDWGDYNQKMQVVINSGEEYDIAFTCSWANDYLANARKGAFVALNDSKNNLLEKYGKDTYNTVDKNFWEGAKLDGKIYAVPTNKELGVSPEWVFTKEYVDKYNIDISKIKTLEDLEPYLKLIKEKEPDVVPFYIIKDFTVPQAFDKIIDPVGVSLTDNSLKVANLYETDGMKKTLETMNKYYKAGYINKDAATAKDDKTVKRFVTKGDGQPYADVLWSKDLGYKVVATPIMDTYITNASTTGAMQAISVTSKHPDKAMQFLNLLNTDKTLRNLVNYGIEGVHYQKVGDGQIKITPEQKNYQMPYFALGNLFITYTLDNEPKTKWDEFKKFNSDSKKSPALGFKFDATPVNTEVAALRNILDEFGPVLNSGTVDPNEYLPKMNAKLKAAGIDKIVAEMQKQMDQWKASSK</sequence>
<keyword evidence="1" id="KW-0732">Signal</keyword>
<accession>A0ABQ5N6M0</accession>
<proteinExistence type="predicted"/>
<dbReference type="InterPro" id="IPR050490">
    <property type="entry name" value="Bact_solute-bd_prot1"/>
</dbReference>
<evidence type="ECO:0000256" key="1">
    <source>
        <dbReference type="SAM" id="SignalP"/>
    </source>
</evidence>
<dbReference type="PANTHER" id="PTHR43649:SF17">
    <property type="entry name" value="ABC TRANSPORTER SOLUTE BINDING PROTEIN-SUGAR TRANSPORT"/>
    <property type="match status" value="1"/>
</dbReference>
<dbReference type="Gene3D" id="3.40.190.10">
    <property type="entry name" value="Periplasmic binding protein-like II"/>
    <property type="match status" value="1"/>
</dbReference>
<evidence type="ECO:0000313" key="4">
    <source>
        <dbReference type="Proteomes" id="UP001208567"/>
    </source>
</evidence>
<dbReference type="Pfam" id="PF01547">
    <property type="entry name" value="SBP_bac_1"/>
    <property type="match status" value="1"/>
</dbReference>
<dbReference type="EMBL" id="BRXR01000001">
    <property type="protein sequence ID" value="GLC30878.1"/>
    <property type="molecule type" value="Genomic_DNA"/>
</dbReference>
<dbReference type="PROSITE" id="PS51257">
    <property type="entry name" value="PROKAR_LIPOPROTEIN"/>
    <property type="match status" value="1"/>
</dbReference>
<feature type="chain" id="PRO_5046420150" evidence="1">
    <location>
        <begin position="24"/>
        <end position="488"/>
    </location>
</feature>
<dbReference type="Proteomes" id="UP001208567">
    <property type="component" value="Unassembled WGS sequence"/>
</dbReference>
<gene>
    <name evidence="3" type="ORF">bsdE14_22880</name>
</gene>
<comment type="caution">
    <text evidence="3">The sequence shown here is derived from an EMBL/GenBank/DDBJ whole genome shotgun (WGS) entry which is preliminary data.</text>
</comment>
<dbReference type="SUPFAM" id="SSF53850">
    <property type="entry name" value="Periplasmic binding protein-like II"/>
    <property type="match status" value="1"/>
</dbReference>
<keyword evidence="4" id="KW-1185">Reference proteome</keyword>
<dbReference type="RefSeq" id="WP_264850156.1">
    <property type="nucleotide sequence ID" value="NZ_BRXR01000001.1"/>
</dbReference>
<evidence type="ECO:0000259" key="2">
    <source>
        <dbReference type="Pfam" id="PF12010"/>
    </source>
</evidence>
<feature type="domain" description="DUF3502" evidence="2">
    <location>
        <begin position="417"/>
        <end position="485"/>
    </location>
</feature>
<evidence type="ECO:0000313" key="3">
    <source>
        <dbReference type="EMBL" id="GLC30878.1"/>
    </source>
</evidence>
<reference evidence="3 4" key="1">
    <citation type="journal article" date="2024" name="Int. J. Syst. Evol. Microbiol.">
        <title>Clostridium omnivorum sp. nov., isolated from anoxic soil under the treatment of reductive soil disinfestation.</title>
        <authorList>
            <person name="Ueki A."/>
            <person name="Tonouchi A."/>
            <person name="Kaku N."/>
            <person name="Honma S."/>
            <person name="Ueki K."/>
        </authorList>
    </citation>
    <scope>NUCLEOTIDE SEQUENCE [LARGE SCALE GENOMIC DNA]</scope>
    <source>
        <strain evidence="3 4">E14</strain>
    </source>
</reference>
<protein>
    <submittedName>
        <fullName evidence="3">ABC transporter substrate-binding protein</fullName>
    </submittedName>
</protein>
<feature type="signal peptide" evidence="1">
    <location>
        <begin position="1"/>
        <end position="23"/>
    </location>
</feature>
<dbReference type="InterPro" id="IPR022627">
    <property type="entry name" value="DUF3502"/>
</dbReference>